<organism evidence="2 6">
    <name type="scientific">Staphylococcus agnetis</name>
    <dbReference type="NCBI Taxonomy" id="985762"/>
    <lineage>
        <taxon>Bacteria</taxon>
        <taxon>Bacillati</taxon>
        <taxon>Bacillota</taxon>
        <taxon>Bacilli</taxon>
        <taxon>Bacillales</taxon>
        <taxon>Staphylococcaceae</taxon>
        <taxon>Staphylococcus</taxon>
    </lineage>
</organism>
<keyword evidence="1" id="KW-0812">Transmembrane</keyword>
<reference evidence="3 5" key="1">
    <citation type="submission" date="2017-04" db="EMBL/GenBank/DDBJ databases">
        <title>Staphylococcus agnetis, a potential pathogen in the broiler production.</title>
        <authorList>
            <person name="Poulsen L."/>
        </authorList>
    </citation>
    <scope>NUCLEOTIDE SEQUENCE [LARGE SCALE GENOMIC DNA]</scope>
    <source>
        <strain evidence="3 5">723_310714_2_2_spleen</strain>
    </source>
</reference>
<dbReference type="KEGG" id="sagq:EP23_07225"/>
<evidence type="ECO:0000256" key="1">
    <source>
        <dbReference type="SAM" id="Phobius"/>
    </source>
</evidence>
<evidence type="ECO:0000313" key="6">
    <source>
        <dbReference type="Proteomes" id="UP000646308"/>
    </source>
</evidence>
<gene>
    <name evidence="3" type="ORF">B9M88_02245</name>
    <name evidence="2" type="ORF">GLV84_07230</name>
    <name evidence="4" type="ORF">MUA95_02890</name>
</gene>
<feature type="transmembrane region" description="Helical" evidence="1">
    <location>
        <begin position="15"/>
        <end position="47"/>
    </location>
</feature>
<keyword evidence="5" id="KW-1185">Reference proteome</keyword>
<dbReference type="Proteomes" id="UP000646308">
    <property type="component" value="Unassembled WGS sequence"/>
</dbReference>
<keyword evidence="1" id="KW-1133">Transmembrane helix</keyword>
<keyword evidence="1" id="KW-0472">Membrane</keyword>
<dbReference type="EMBL" id="NEFX01000003">
    <property type="protein sequence ID" value="OTW31918.1"/>
    <property type="molecule type" value="Genomic_DNA"/>
</dbReference>
<proteinExistence type="predicted"/>
<evidence type="ECO:0000313" key="5">
    <source>
        <dbReference type="Proteomes" id="UP000195208"/>
    </source>
</evidence>
<protein>
    <submittedName>
        <fullName evidence="2">Uncharacterized protein</fullName>
    </submittedName>
</protein>
<dbReference type="AlphaFoldDB" id="A0A242VK39"/>
<dbReference type="Proteomes" id="UP001065705">
    <property type="component" value="Chromosome"/>
</dbReference>
<dbReference type="Proteomes" id="UP000195208">
    <property type="component" value="Unassembled WGS sequence"/>
</dbReference>
<evidence type="ECO:0000313" key="4">
    <source>
        <dbReference type="EMBL" id="UXU57774.1"/>
    </source>
</evidence>
<reference evidence="2" key="2">
    <citation type="submission" date="2019-11" db="EMBL/GenBank/DDBJ databases">
        <title>Whole genome comparisons of Staphylococcus agnetis isolates from cattle and chickens.</title>
        <authorList>
            <person name="Rhoads D."/>
            <person name="Shwani A."/>
            <person name="Adkins P."/>
            <person name="Calcutt M."/>
            <person name="Middleton J."/>
        </authorList>
    </citation>
    <scope>NUCLEOTIDE SEQUENCE</scope>
    <source>
        <strain evidence="2">1387</strain>
    </source>
</reference>
<name>A0A242VK39_9STAP</name>
<reference evidence="4" key="3">
    <citation type="submission" date="2022-03" db="EMBL/GenBank/DDBJ databases">
        <title>Comparative Genomics of East African Camel-Associated Staphylococcaceae spp.: Diversity and Inheritance of Traits Involved in Host-Pathogen Interactions.</title>
        <authorList>
            <person name="Akarsu H."/>
            <person name="Liljander A."/>
            <person name="Younan M."/>
            <person name="Brodard I."/>
            <person name="Glucks I."/>
            <person name="Labroussaa F."/>
            <person name="Overesch G."/>
            <person name="Kuhnert P."/>
            <person name="Perreten V."/>
            <person name="Drexler J.F."/>
            <person name="Corman V.M."/>
            <person name="Falquet L."/>
            <person name="Jores J."/>
        </authorList>
    </citation>
    <scope>NUCLEOTIDE SEQUENCE</scope>
    <source>
        <strain evidence="4">IVB6197</strain>
    </source>
</reference>
<dbReference type="EMBL" id="WMFL01000079">
    <property type="protein sequence ID" value="NJI02614.1"/>
    <property type="molecule type" value="Genomic_DNA"/>
</dbReference>
<dbReference type="GeneID" id="57692371"/>
<dbReference type="EMBL" id="CP094809">
    <property type="protein sequence ID" value="UXU57774.1"/>
    <property type="molecule type" value="Genomic_DNA"/>
</dbReference>
<accession>A0A242VK39</accession>
<feature type="transmembrane region" description="Helical" evidence="1">
    <location>
        <begin position="59"/>
        <end position="77"/>
    </location>
</feature>
<dbReference type="OrthoDB" id="9972107at2"/>
<sequence>MDIKTIKKLAILSNVLLVLGLISLFFIHTIVAIVFFLLSLGLSLFIFNRMFKGKNWVRNAINIAYVIVLIVVVAVLFKMI</sequence>
<evidence type="ECO:0000313" key="2">
    <source>
        <dbReference type="EMBL" id="NJI02614.1"/>
    </source>
</evidence>
<dbReference type="RefSeq" id="WP_060551654.1">
    <property type="nucleotide sequence ID" value="NZ_CP009623.1"/>
</dbReference>
<evidence type="ECO:0000313" key="3">
    <source>
        <dbReference type="EMBL" id="OTW31918.1"/>
    </source>
</evidence>